<dbReference type="Proteomes" id="UP001596956">
    <property type="component" value="Unassembled WGS sequence"/>
</dbReference>
<keyword evidence="2" id="KW-1185">Reference proteome</keyword>
<organism evidence="1 2">
    <name type="scientific">Streptomonospora algeriensis</name>
    <dbReference type="NCBI Taxonomy" id="995084"/>
    <lineage>
        <taxon>Bacteria</taxon>
        <taxon>Bacillati</taxon>
        <taxon>Actinomycetota</taxon>
        <taxon>Actinomycetes</taxon>
        <taxon>Streptosporangiales</taxon>
        <taxon>Nocardiopsidaceae</taxon>
        <taxon>Streptomonospora</taxon>
    </lineage>
</organism>
<reference evidence="2" key="1">
    <citation type="journal article" date="2019" name="Int. J. Syst. Evol. Microbiol.">
        <title>The Global Catalogue of Microorganisms (GCM) 10K type strain sequencing project: providing services to taxonomists for standard genome sequencing and annotation.</title>
        <authorList>
            <consortium name="The Broad Institute Genomics Platform"/>
            <consortium name="The Broad Institute Genome Sequencing Center for Infectious Disease"/>
            <person name="Wu L."/>
            <person name="Ma J."/>
        </authorList>
    </citation>
    <scope>NUCLEOTIDE SEQUENCE [LARGE SCALE GENOMIC DNA]</scope>
    <source>
        <strain evidence="2">CCUG 63369</strain>
    </source>
</reference>
<proteinExistence type="predicted"/>
<evidence type="ECO:0000313" key="2">
    <source>
        <dbReference type="Proteomes" id="UP001596956"/>
    </source>
</evidence>
<feature type="non-terminal residue" evidence="1">
    <location>
        <position position="58"/>
    </location>
</feature>
<sequence length="58" mass="5786">MSATRIGVGGTAEPYDVVVGRGVFAELPELVGGRAAQVAGVHPEGLSELARPVLSALG</sequence>
<evidence type="ECO:0000313" key="1">
    <source>
        <dbReference type="EMBL" id="MFD0803928.1"/>
    </source>
</evidence>
<accession>A0ABW3BKL7</accession>
<protein>
    <submittedName>
        <fullName evidence="1">3-dehydroquinate synthase</fullName>
    </submittedName>
</protein>
<comment type="caution">
    <text evidence="1">The sequence shown here is derived from an EMBL/GenBank/DDBJ whole genome shotgun (WGS) entry which is preliminary data.</text>
</comment>
<gene>
    <name evidence="1" type="ORF">ACFQZU_21765</name>
</gene>
<name>A0ABW3BKL7_9ACTN</name>
<dbReference type="EMBL" id="JBHTHR010001217">
    <property type="protein sequence ID" value="MFD0803928.1"/>
    <property type="molecule type" value="Genomic_DNA"/>
</dbReference>